<keyword evidence="2" id="KW-0547">Nucleotide-binding</keyword>
<dbReference type="EMBL" id="VWNA01000001">
    <property type="protein sequence ID" value="MQT13676.1"/>
    <property type="molecule type" value="Genomic_DNA"/>
</dbReference>
<name>A0A6A7Y4L1_9HYPH</name>
<proteinExistence type="predicted"/>
<evidence type="ECO:0000313" key="2">
    <source>
        <dbReference type="EMBL" id="MQT13676.1"/>
    </source>
</evidence>
<dbReference type="GO" id="GO:0005524">
    <property type="term" value="F:ATP binding"/>
    <property type="evidence" value="ECO:0007669"/>
    <property type="project" value="UniProtKB-KW"/>
</dbReference>
<dbReference type="InterPro" id="IPR052026">
    <property type="entry name" value="ExeA_AAA_ATPase_DNA-bind"/>
</dbReference>
<dbReference type="Pfam" id="PF13401">
    <property type="entry name" value="AAA_22"/>
    <property type="match status" value="1"/>
</dbReference>
<keyword evidence="2" id="KW-0067">ATP-binding</keyword>
<dbReference type="AlphaFoldDB" id="A0A6A7Y4L1"/>
<dbReference type="InterPro" id="IPR027417">
    <property type="entry name" value="P-loop_NTPase"/>
</dbReference>
<dbReference type="PANTHER" id="PTHR35894:SF5">
    <property type="entry name" value="MU-LIKE PROPHAGE FLUMU DNA TRANSPOSITION PROTEIN B"/>
    <property type="match status" value="1"/>
</dbReference>
<accession>A0A6A7Y4L1</accession>
<sequence length="246" mass="26973">MSIETKGMPKAATLANVTALLAVAEELQNRAEHLPGLGVMYGPSGYGKSIAATVVAVSHHAAYVEVKDFMTRKSFLEAVAVELGLRPGRTLAEAAALVGEELARTQRLLIVDEADILADRNALEIVRSLHMSSGSPILLIGEEALPGKIRRFERIHNRVLTWAPAQPASLADARQLATIYCGRVAFDDDLLDHIVRKSQGRVRRIVVNLDRVEKDAVRARVDRADRAWWGDRDLYTGDAPARKVPQ</sequence>
<dbReference type="Gene3D" id="3.40.50.300">
    <property type="entry name" value="P-loop containing nucleotide triphosphate hydrolases"/>
    <property type="match status" value="1"/>
</dbReference>
<evidence type="ECO:0000313" key="3">
    <source>
        <dbReference type="Proteomes" id="UP000332515"/>
    </source>
</evidence>
<reference evidence="2 3" key="1">
    <citation type="submission" date="2019-09" db="EMBL/GenBank/DDBJ databases">
        <title>Segnochrobactrum spirostomi gen. nov., sp. nov., isolated from the ciliate Spirostomum cf. yagiui and description of a novel family, Segnochrobactraceae fam. nov. within the order Rhizobiales of the class Alphaproteobacteria.</title>
        <authorList>
            <person name="Akter S."/>
            <person name="Shazib S.U.A."/>
            <person name="Shin M.K."/>
        </authorList>
    </citation>
    <scope>NUCLEOTIDE SEQUENCE [LARGE SCALE GENOMIC DNA]</scope>
    <source>
        <strain evidence="2 3">Sp-1</strain>
    </source>
</reference>
<dbReference type="RefSeq" id="WP_153482737.1">
    <property type="nucleotide sequence ID" value="NZ_VWNA01000001.1"/>
</dbReference>
<protein>
    <submittedName>
        <fullName evidence="2">ATP-binding protein</fullName>
    </submittedName>
</protein>
<feature type="domain" description="ORC1/DEAH AAA+ ATPase" evidence="1">
    <location>
        <begin position="35"/>
        <end position="145"/>
    </location>
</feature>
<organism evidence="2 3">
    <name type="scientific">Segnochrobactrum spirostomi</name>
    <dbReference type="NCBI Taxonomy" id="2608987"/>
    <lineage>
        <taxon>Bacteria</taxon>
        <taxon>Pseudomonadati</taxon>
        <taxon>Pseudomonadota</taxon>
        <taxon>Alphaproteobacteria</taxon>
        <taxon>Hyphomicrobiales</taxon>
        <taxon>Segnochrobactraceae</taxon>
        <taxon>Segnochrobactrum</taxon>
    </lineage>
</organism>
<comment type="caution">
    <text evidence="2">The sequence shown here is derived from an EMBL/GenBank/DDBJ whole genome shotgun (WGS) entry which is preliminary data.</text>
</comment>
<dbReference type="GO" id="GO:0016887">
    <property type="term" value="F:ATP hydrolysis activity"/>
    <property type="evidence" value="ECO:0007669"/>
    <property type="project" value="InterPro"/>
</dbReference>
<evidence type="ECO:0000259" key="1">
    <source>
        <dbReference type="Pfam" id="PF13401"/>
    </source>
</evidence>
<dbReference type="Proteomes" id="UP000332515">
    <property type="component" value="Unassembled WGS sequence"/>
</dbReference>
<dbReference type="SUPFAM" id="SSF52540">
    <property type="entry name" value="P-loop containing nucleoside triphosphate hydrolases"/>
    <property type="match status" value="1"/>
</dbReference>
<dbReference type="InterPro" id="IPR049945">
    <property type="entry name" value="AAA_22"/>
</dbReference>
<keyword evidence="3" id="KW-1185">Reference proteome</keyword>
<dbReference type="PANTHER" id="PTHR35894">
    <property type="entry name" value="GENERAL SECRETION PATHWAY PROTEIN A-RELATED"/>
    <property type="match status" value="1"/>
</dbReference>
<gene>
    <name evidence="2" type="ORF">F0357_13700</name>
</gene>